<dbReference type="InterPro" id="IPR044956">
    <property type="entry name" value="SKIP35"/>
</dbReference>
<reference evidence="2" key="1">
    <citation type="submission" date="2019-08" db="EMBL/GenBank/DDBJ databases">
        <title>Reference gene set and small RNA set construction with multiple tissues from Davidia involucrata Baill.</title>
        <authorList>
            <person name="Yang H."/>
            <person name="Zhou C."/>
            <person name="Li G."/>
            <person name="Wang J."/>
            <person name="Gao P."/>
            <person name="Wang M."/>
            <person name="Wang R."/>
            <person name="Zhao Y."/>
        </authorList>
    </citation>
    <scope>NUCLEOTIDE SEQUENCE</scope>
    <source>
        <tissue evidence="2">Mixed with DoveR01_LX</tissue>
    </source>
</reference>
<evidence type="ECO:0000313" key="2">
    <source>
        <dbReference type="EMBL" id="MPA64055.1"/>
    </source>
</evidence>
<gene>
    <name evidence="2" type="ORF">Din_033496</name>
</gene>
<dbReference type="PANTHER" id="PTHR36024">
    <property type="entry name" value="ANKYRIN REPEAT PROTEIN SKIP35"/>
    <property type="match status" value="1"/>
</dbReference>
<protein>
    <submittedName>
        <fullName evidence="2">Putative ankyrin repeat protein SKIP35-like</fullName>
    </submittedName>
</protein>
<feature type="region of interest" description="Disordered" evidence="1">
    <location>
        <begin position="1"/>
        <end position="35"/>
    </location>
</feature>
<proteinExistence type="predicted"/>
<name>A0A5B7B624_DAVIN</name>
<dbReference type="PANTHER" id="PTHR36024:SF1">
    <property type="entry name" value="OS11G0246900 PROTEIN"/>
    <property type="match status" value="1"/>
</dbReference>
<accession>A0A5B7B624</accession>
<sequence>MEDEKTLNCLQLAGNDPRDPSCAQMDTDETGNGSRNNELAVVTSEKGEGCNVVLSIETPLVGKDPTMSGGCSCDLKKLKSRMVTADSGIGKNEKIGHEKKLNRQDRIELGRLFQGAVSSHNCELAESLILLADPQTLNDAGS</sequence>
<organism evidence="2">
    <name type="scientific">Davidia involucrata</name>
    <name type="common">Dove tree</name>
    <dbReference type="NCBI Taxonomy" id="16924"/>
    <lineage>
        <taxon>Eukaryota</taxon>
        <taxon>Viridiplantae</taxon>
        <taxon>Streptophyta</taxon>
        <taxon>Embryophyta</taxon>
        <taxon>Tracheophyta</taxon>
        <taxon>Spermatophyta</taxon>
        <taxon>Magnoliopsida</taxon>
        <taxon>eudicotyledons</taxon>
        <taxon>Gunneridae</taxon>
        <taxon>Pentapetalae</taxon>
        <taxon>asterids</taxon>
        <taxon>Cornales</taxon>
        <taxon>Nyssaceae</taxon>
        <taxon>Davidia</taxon>
    </lineage>
</organism>
<dbReference type="EMBL" id="GHES01033496">
    <property type="protein sequence ID" value="MPA64055.1"/>
    <property type="molecule type" value="Transcribed_RNA"/>
</dbReference>
<dbReference type="AlphaFoldDB" id="A0A5B7B624"/>
<evidence type="ECO:0000256" key="1">
    <source>
        <dbReference type="SAM" id="MobiDB-lite"/>
    </source>
</evidence>